<accession>A0A6I4MA36</accession>
<evidence type="ECO:0000259" key="2">
    <source>
        <dbReference type="Pfam" id="PF13274"/>
    </source>
</evidence>
<feature type="compositionally biased region" description="Basic and acidic residues" evidence="1">
    <location>
        <begin position="208"/>
        <end position="218"/>
    </location>
</feature>
<dbReference type="Proteomes" id="UP000462055">
    <property type="component" value="Unassembled WGS sequence"/>
</dbReference>
<organism evidence="3 4">
    <name type="scientific">Actinomadura physcomitrii</name>
    <dbReference type="NCBI Taxonomy" id="2650748"/>
    <lineage>
        <taxon>Bacteria</taxon>
        <taxon>Bacillati</taxon>
        <taxon>Actinomycetota</taxon>
        <taxon>Actinomycetes</taxon>
        <taxon>Streptosporangiales</taxon>
        <taxon>Thermomonosporaceae</taxon>
        <taxon>Actinomadura</taxon>
    </lineage>
</organism>
<gene>
    <name evidence="3" type="ORF">F8568_009780</name>
</gene>
<sequence length="226" mass="24885">MAMTGAGPTLVVVTASAPLRGPAAAVAYLLAAARANGMRMNRTKLTKLLYLADLRAVERGLPPGSGLEWRWRHYGPHSLRLKEVERDLREAGHVQVEESVDPYNGYCEYAIHLMDAPQTVIDAEFTEIINAVLADFGEWSAGQLRDLTYQTPPMQEAVRGGRREVRLDLAGGPPFPDLGPGLTRLRRWAADNPVPDDEPGGVEDLVEESDHLSGHRADATRWLLEE</sequence>
<dbReference type="AlphaFoldDB" id="A0A6I4MA36"/>
<evidence type="ECO:0000313" key="4">
    <source>
        <dbReference type="Proteomes" id="UP000462055"/>
    </source>
</evidence>
<reference evidence="3" key="1">
    <citation type="submission" date="2019-12" db="EMBL/GenBank/DDBJ databases">
        <title>Actinomadura physcomitrii sp. nov., a novel actinomycete isolated from moss [Physcomitrium sphaericum (Ludw) Fuernr].</title>
        <authorList>
            <person name="Zhuang X."/>
        </authorList>
    </citation>
    <scope>NUCLEOTIDE SEQUENCE [LARGE SCALE GENOMIC DNA]</scope>
    <source>
        <strain evidence="3">LD22</strain>
    </source>
</reference>
<keyword evidence="4" id="KW-1185">Reference proteome</keyword>
<feature type="region of interest" description="Disordered" evidence="1">
    <location>
        <begin position="190"/>
        <end position="218"/>
    </location>
</feature>
<comment type="caution">
    <text evidence="3">The sequence shown here is derived from an EMBL/GenBank/DDBJ whole genome shotgun (WGS) entry which is preliminary data.</text>
</comment>
<protein>
    <submittedName>
        <fullName evidence="3">DUF4065 domain-containing protein</fullName>
    </submittedName>
</protein>
<name>A0A6I4MA36_9ACTN</name>
<proteinExistence type="predicted"/>
<feature type="compositionally biased region" description="Acidic residues" evidence="1">
    <location>
        <begin position="194"/>
        <end position="207"/>
    </location>
</feature>
<feature type="domain" description="Antitoxin SocA-like Panacea" evidence="2">
    <location>
        <begin position="45"/>
        <end position="151"/>
    </location>
</feature>
<evidence type="ECO:0000256" key="1">
    <source>
        <dbReference type="SAM" id="MobiDB-lite"/>
    </source>
</evidence>
<evidence type="ECO:0000313" key="3">
    <source>
        <dbReference type="EMBL" id="MWA00661.1"/>
    </source>
</evidence>
<dbReference type="Pfam" id="PF13274">
    <property type="entry name" value="SocA_Panacea"/>
    <property type="match status" value="1"/>
</dbReference>
<dbReference type="EMBL" id="WBMS02000006">
    <property type="protein sequence ID" value="MWA00661.1"/>
    <property type="molecule type" value="Genomic_DNA"/>
</dbReference>
<dbReference type="InterPro" id="IPR025272">
    <property type="entry name" value="SocA_Panacea"/>
</dbReference>